<keyword evidence="10 11" id="KW-0472">Membrane</keyword>
<gene>
    <name evidence="12" type="primary">yajC</name>
    <name evidence="12" type="ORF">EII21_03165</name>
</gene>
<dbReference type="Pfam" id="PF02699">
    <property type="entry name" value="YajC"/>
    <property type="match status" value="1"/>
</dbReference>
<dbReference type="PANTHER" id="PTHR33909">
    <property type="entry name" value="SEC TRANSLOCON ACCESSORY COMPLEX SUBUNIT YAJC"/>
    <property type="match status" value="1"/>
</dbReference>
<dbReference type="GO" id="GO:0015031">
    <property type="term" value="P:protein transport"/>
    <property type="evidence" value="ECO:0007669"/>
    <property type="project" value="UniProtKB-KW"/>
</dbReference>
<keyword evidence="6 11" id="KW-0812">Transmembrane</keyword>
<dbReference type="OrthoDB" id="9811406at2"/>
<dbReference type="NCBIfam" id="TIGR00739">
    <property type="entry name" value="yajC"/>
    <property type="match status" value="1"/>
</dbReference>
<keyword evidence="4" id="KW-0813">Transport</keyword>
<evidence type="ECO:0000256" key="5">
    <source>
        <dbReference type="ARBA" id="ARBA00022475"/>
    </source>
</evidence>
<dbReference type="SMART" id="SM01323">
    <property type="entry name" value="YajC"/>
    <property type="match status" value="1"/>
</dbReference>
<protein>
    <recommendedName>
        <fullName evidence="3">Sec translocon accessory complex subunit YajC</fullName>
    </recommendedName>
</protein>
<dbReference type="Proteomes" id="UP000269923">
    <property type="component" value="Unassembled WGS sequence"/>
</dbReference>
<evidence type="ECO:0000256" key="11">
    <source>
        <dbReference type="SAM" id="Phobius"/>
    </source>
</evidence>
<evidence type="ECO:0000256" key="9">
    <source>
        <dbReference type="ARBA" id="ARBA00023010"/>
    </source>
</evidence>
<keyword evidence="9" id="KW-0811">Translocation</keyword>
<dbReference type="EMBL" id="RQYC01000003">
    <property type="protein sequence ID" value="RRD90966.1"/>
    <property type="molecule type" value="Genomic_DNA"/>
</dbReference>
<comment type="caution">
    <text evidence="12">The sequence shown here is derived from an EMBL/GenBank/DDBJ whole genome shotgun (WGS) entry which is preliminary data.</text>
</comment>
<dbReference type="PRINTS" id="PR01853">
    <property type="entry name" value="YAJCTRNLCASE"/>
</dbReference>
<keyword evidence="8 11" id="KW-1133">Transmembrane helix</keyword>
<evidence type="ECO:0000313" key="13">
    <source>
        <dbReference type="Proteomes" id="UP000269923"/>
    </source>
</evidence>
<comment type="subcellular location">
    <subcellularLocation>
        <location evidence="1">Cell membrane</location>
        <topology evidence="1">Single-pass membrane protein</topology>
    </subcellularLocation>
</comment>
<dbReference type="RefSeq" id="WP_124794204.1">
    <property type="nucleotide sequence ID" value="NZ_CAMIGD010000031.1"/>
</dbReference>
<name>A0A3P2A7V9_9NEIS</name>
<evidence type="ECO:0000313" key="12">
    <source>
        <dbReference type="EMBL" id="RRD90966.1"/>
    </source>
</evidence>
<proteinExistence type="inferred from homology"/>
<evidence type="ECO:0000256" key="2">
    <source>
        <dbReference type="ARBA" id="ARBA00006742"/>
    </source>
</evidence>
<keyword evidence="7" id="KW-0653">Protein transport</keyword>
<keyword evidence="13" id="KW-1185">Reference proteome</keyword>
<accession>A0A3P2A7V9</accession>
<keyword evidence="5" id="KW-1003">Cell membrane</keyword>
<evidence type="ECO:0000256" key="1">
    <source>
        <dbReference type="ARBA" id="ARBA00004162"/>
    </source>
</evidence>
<organism evidence="12 13">
    <name type="scientific">Conchiformibius steedae</name>
    <dbReference type="NCBI Taxonomy" id="153493"/>
    <lineage>
        <taxon>Bacteria</taxon>
        <taxon>Pseudomonadati</taxon>
        <taxon>Pseudomonadota</taxon>
        <taxon>Betaproteobacteria</taxon>
        <taxon>Neisseriales</taxon>
        <taxon>Neisseriaceae</taxon>
        <taxon>Conchiformibius</taxon>
    </lineage>
</organism>
<comment type="similarity">
    <text evidence="2">Belongs to the YajC family.</text>
</comment>
<dbReference type="STRING" id="1121352.GCA_000620925_00857"/>
<dbReference type="AlphaFoldDB" id="A0A3P2A7V9"/>
<sequence>MIEFAHAADAAAQPNTWMAILPWIGIFALMYFMMIRPQQKQEKNRQAMISELKKGDRVLLSSGLYGKVVKPGESVFTIELAKGVQVEVARNAIAAKAPEGAEAAAEAPKAE</sequence>
<evidence type="ECO:0000256" key="4">
    <source>
        <dbReference type="ARBA" id="ARBA00022448"/>
    </source>
</evidence>
<feature type="transmembrane region" description="Helical" evidence="11">
    <location>
        <begin position="16"/>
        <end position="35"/>
    </location>
</feature>
<evidence type="ECO:0000256" key="3">
    <source>
        <dbReference type="ARBA" id="ARBA00014962"/>
    </source>
</evidence>
<evidence type="ECO:0000256" key="6">
    <source>
        <dbReference type="ARBA" id="ARBA00022692"/>
    </source>
</evidence>
<evidence type="ECO:0000256" key="10">
    <source>
        <dbReference type="ARBA" id="ARBA00023136"/>
    </source>
</evidence>
<reference evidence="12 13" key="1">
    <citation type="submission" date="2018-11" db="EMBL/GenBank/DDBJ databases">
        <title>Genomes From Bacteria Associated with the Canine Oral Cavity: a Test Case for Automated Genome-Based Taxonomic Assignment.</title>
        <authorList>
            <person name="Coil D.A."/>
            <person name="Jospin G."/>
            <person name="Darling A.E."/>
            <person name="Wallis C."/>
            <person name="Davis I.J."/>
            <person name="Harris S."/>
            <person name="Eisen J.A."/>
            <person name="Holcombe L.J."/>
            <person name="O'Flynn C."/>
        </authorList>
    </citation>
    <scope>NUCLEOTIDE SEQUENCE [LARGE SCALE GENOMIC DNA]</scope>
    <source>
        <strain evidence="12 13">COT-280</strain>
    </source>
</reference>
<evidence type="ECO:0000256" key="7">
    <source>
        <dbReference type="ARBA" id="ARBA00022927"/>
    </source>
</evidence>
<dbReference type="GO" id="GO:0005886">
    <property type="term" value="C:plasma membrane"/>
    <property type="evidence" value="ECO:0007669"/>
    <property type="project" value="UniProtKB-SubCell"/>
</dbReference>
<dbReference type="InterPro" id="IPR003849">
    <property type="entry name" value="Preprotein_translocase_YajC"/>
</dbReference>
<evidence type="ECO:0000256" key="8">
    <source>
        <dbReference type="ARBA" id="ARBA00022989"/>
    </source>
</evidence>
<dbReference type="PANTHER" id="PTHR33909:SF1">
    <property type="entry name" value="SEC TRANSLOCON ACCESSORY COMPLEX SUBUNIT YAJC"/>
    <property type="match status" value="1"/>
</dbReference>